<comment type="caution">
    <text evidence="2">The sequence shown here is derived from an EMBL/GenBank/DDBJ whole genome shotgun (WGS) entry which is preliminary data.</text>
</comment>
<protein>
    <recommendedName>
        <fullName evidence="1">MATH domain-containing protein</fullName>
    </recommendedName>
</protein>
<dbReference type="Pfam" id="PF22486">
    <property type="entry name" value="MATH_2"/>
    <property type="match status" value="2"/>
</dbReference>
<feature type="domain" description="MATH" evidence="1">
    <location>
        <begin position="188"/>
        <end position="314"/>
    </location>
</feature>
<dbReference type="InterPro" id="IPR002083">
    <property type="entry name" value="MATH/TRAF_dom"/>
</dbReference>
<dbReference type="InterPro" id="IPR008974">
    <property type="entry name" value="TRAF-like"/>
</dbReference>
<dbReference type="CDD" id="cd00121">
    <property type="entry name" value="MATH"/>
    <property type="match status" value="2"/>
</dbReference>
<evidence type="ECO:0000313" key="3">
    <source>
        <dbReference type="Proteomes" id="UP001141806"/>
    </source>
</evidence>
<evidence type="ECO:0000259" key="1">
    <source>
        <dbReference type="PROSITE" id="PS50144"/>
    </source>
</evidence>
<dbReference type="EMBL" id="JAMYWD010000001">
    <property type="protein sequence ID" value="KAJ4981772.1"/>
    <property type="molecule type" value="Genomic_DNA"/>
</dbReference>
<sequence length="328" mass="37695">MNTSSECLKHYPQMAIFPKDELSRTIRDEPPTHFTLKIESFSLLSNSSLERYNSGNFIAGGYTWKLCLYPDGNKDRNGEDHISLCLEMVETDSLSPGWEVHALFRFSVLDQLRDNYLFIQDASGIPKRFRATKIQSGFDRFMTLKEFNDPTKGYLVNDTCVFGAEVFVHKESLTGNGECLSMTAEPLTCNHTWKIERFSQLDKESYLSPVFTTGDLKWEIIFYPKGNAEEEGKSLSLFLKLDDITTFLPDRGVYLDFQLRVVDQINGKHKENKLQHWFKESGSWGFRNFLPLSSFLDQSNGYLVKDVCIIEAHLLLIGTIKKLFPKSE</sequence>
<dbReference type="PROSITE" id="PS50144">
    <property type="entry name" value="MATH"/>
    <property type="match status" value="2"/>
</dbReference>
<evidence type="ECO:0000313" key="2">
    <source>
        <dbReference type="EMBL" id="KAJ4981772.1"/>
    </source>
</evidence>
<proteinExistence type="predicted"/>
<dbReference type="SMART" id="SM00061">
    <property type="entry name" value="MATH"/>
    <property type="match status" value="2"/>
</dbReference>
<name>A0A9Q0L3F7_9MAGN</name>
<keyword evidence="3" id="KW-1185">Reference proteome</keyword>
<dbReference type="OrthoDB" id="1883087at2759"/>
<organism evidence="2 3">
    <name type="scientific">Protea cynaroides</name>
    <dbReference type="NCBI Taxonomy" id="273540"/>
    <lineage>
        <taxon>Eukaryota</taxon>
        <taxon>Viridiplantae</taxon>
        <taxon>Streptophyta</taxon>
        <taxon>Embryophyta</taxon>
        <taxon>Tracheophyta</taxon>
        <taxon>Spermatophyta</taxon>
        <taxon>Magnoliopsida</taxon>
        <taxon>Proteales</taxon>
        <taxon>Proteaceae</taxon>
        <taxon>Protea</taxon>
    </lineage>
</organism>
<feature type="domain" description="MATH" evidence="1">
    <location>
        <begin position="31"/>
        <end position="166"/>
    </location>
</feature>
<dbReference type="Gene3D" id="2.60.210.10">
    <property type="entry name" value="Apoptosis, Tumor Necrosis Factor Receptor Associated Protein 2, Chain A"/>
    <property type="match status" value="2"/>
</dbReference>
<dbReference type="AlphaFoldDB" id="A0A9Q0L3F7"/>
<reference evidence="2" key="1">
    <citation type="journal article" date="2023" name="Plant J.">
        <title>The genome of the king protea, Protea cynaroides.</title>
        <authorList>
            <person name="Chang J."/>
            <person name="Duong T.A."/>
            <person name="Schoeman C."/>
            <person name="Ma X."/>
            <person name="Roodt D."/>
            <person name="Barker N."/>
            <person name="Li Z."/>
            <person name="Van de Peer Y."/>
            <person name="Mizrachi E."/>
        </authorList>
    </citation>
    <scope>NUCLEOTIDE SEQUENCE</scope>
    <source>
        <tissue evidence="2">Young leaves</tissue>
    </source>
</reference>
<dbReference type="PANTHER" id="PTHR46162:SF2">
    <property type="entry name" value="ANKYRIN REPEAT-CONTAINING PROTEIN-RELATED"/>
    <property type="match status" value="1"/>
</dbReference>
<gene>
    <name evidence="2" type="ORF">NE237_032609</name>
</gene>
<accession>A0A9Q0L3F7</accession>
<dbReference type="SUPFAM" id="SSF49599">
    <property type="entry name" value="TRAF domain-like"/>
    <property type="match status" value="2"/>
</dbReference>
<dbReference type="Proteomes" id="UP001141806">
    <property type="component" value="Unassembled WGS sequence"/>
</dbReference>
<dbReference type="PANTHER" id="PTHR46162">
    <property type="entry name" value="TRAF-LIKE FAMILY PROTEIN"/>
    <property type="match status" value="1"/>
</dbReference>